<accession>M7SCM2</accession>
<proteinExistence type="predicted"/>
<gene>
    <name evidence="1" type="ORF">UCREL1_9072</name>
</gene>
<dbReference type="KEGG" id="ela:UCREL1_9072"/>
<dbReference type="AlphaFoldDB" id="M7SCM2"/>
<dbReference type="OrthoDB" id="4701694at2759"/>
<reference evidence="2" key="1">
    <citation type="journal article" date="2013" name="Genome Announc.">
        <title>Draft genome sequence of the grapevine dieback fungus Eutypa lata UCR-EL1.</title>
        <authorList>
            <person name="Blanco-Ulate B."/>
            <person name="Rolshausen P.E."/>
            <person name="Cantu D."/>
        </authorList>
    </citation>
    <scope>NUCLEOTIDE SEQUENCE [LARGE SCALE GENOMIC DNA]</scope>
    <source>
        <strain evidence="2">UCR-EL1</strain>
    </source>
</reference>
<organism evidence="1 2">
    <name type="scientific">Eutypa lata (strain UCR-EL1)</name>
    <name type="common">Grapevine dieback disease fungus</name>
    <name type="synonym">Eutypa armeniacae</name>
    <dbReference type="NCBI Taxonomy" id="1287681"/>
    <lineage>
        <taxon>Eukaryota</taxon>
        <taxon>Fungi</taxon>
        <taxon>Dikarya</taxon>
        <taxon>Ascomycota</taxon>
        <taxon>Pezizomycotina</taxon>
        <taxon>Sordariomycetes</taxon>
        <taxon>Xylariomycetidae</taxon>
        <taxon>Xylariales</taxon>
        <taxon>Diatrypaceae</taxon>
        <taxon>Eutypa</taxon>
    </lineage>
</organism>
<evidence type="ECO:0000313" key="2">
    <source>
        <dbReference type="Proteomes" id="UP000012174"/>
    </source>
</evidence>
<sequence>MVLLPPDQSLRIQTLNQRLVIFSLLLEAKRVLSIGGEASATDEVIGKIFGRLSQEVEKIDNNEIRTVLDVKFGVSDTIQTLESLIANQKFLLTPQTENVRGGYPGVGIDVMVAEAGRQGDSGNQVVVFVETSTLNKIEEARLPLVHPVQCAMLLTRANTFFYINSPRLRSAAARLYGRLIERTKFLTILNEKSETLWSEAYKKCDIMPLTSIGDLQQIATEATNNLVRLNSGLVNYHGFTSRWVPRASYTFYKQFLNNALDDLTEFERAYIEYNTALSSQQTVNDKAKLAYDKTSRMVASLDADISDLKSKLRNLDMRITAKTSVVESAHTYLIRAYNAEHNAIEAAFGLSVPQIINALTLIAFSPTKFIFLVQAGDLVYQGFTSISGRDGSTVRQEYLASEFKQSQATIKDISVELQSKINGEYQLDEAFAKRLIVVRDQLLSQLNEFSHKAFGGVHDEDAKKDLEEKFNVFVKSVTDRNNLIFDYNTTYKLILSKGEEKAAFQRQQTELVDRQIQNDDADLPEITAYIEKIYQASRARVMKLLDIILRSLNFRMLISSDIYDYAFPGTDPKSATDLDSVPLSLTSTVLREVRGNVESKFGEAVERWGSEPTRFPGNFNKDVGKRYILTQYQRKALLRDHTVVIQMKPIFKFTPNAGDFTGCCNVRLYRVRFGLTGLKLSASLSGNAKTDARVQFTLIHGGQETLVDRSNAGFNFDHDEIPVLYSFRLKSGKGGECMTVLDNGNIGESDINQPATSCAAPGPYTEWTVDMNGTEFEKLDMTGVTDAYFDFCGTNYAYA</sequence>
<dbReference type="OMA" id="WEDLMSA"/>
<evidence type="ECO:0000313" key="1">
    <source>
        <dbReference type="EMBL" id="EMR63959.1"/>
    </source>
</evidence>
<dbReference type="HOGENOM" id="CLU_371788_0_0_1"/>
<keyword evidence="2" id="KW-1185">Reference proteome</keyword>
<protein>
    <submittedName>
        <fullName evidence="1">Putative serine protein</fullName>
    </submittedName>
</protein>
<name>M7SCM2_EUTLA</name>
<dbReference type="EMBL" id="KB707130">
    <property type="protein sequence ID" value="EMR63959.1"/>
    <property type="molecule type" value="Genomic_DNA"/>
</dbReference>
<dbReference type="Proteomes" id="UP000012174">
    <property type="component" value="Unassembled WGS sequence"/>
</dbReference>
<dbReference type="eggNOG" id="ENOG502SKEC">
    <property type="taxonomic scope" value="Eukaryota"/>
</dbReference>